<dbReference type="InterPro" id="IPR050134">
    <property type="entry name" value="NAD-dep_sirtuin_deacylases"/>
</dbReference>
<gene>
    <name evidence="8" type="ORF">EV421DRAFT_1912532</name>
</gene>
<proteinExistence type="inferred from homology"/>
<dbReference type="SUPFAM" id="SSF52467">
    <property type="entry name" value="DHS-like NAD/FAD-binding domain"/>
    <property type="match status" value="1"/>
</dbReference>
<dbReference type="Proteomes" id="UP001175226">
    <property type="component" value="Unassembled WGS sequence"/>
</dbReference>
<comment type="subcellular location">
    <subcellularLocation>
        <location evidence="1">Mitochondrion</location>
    </subcellularLocation>
</comment>
<comment type="similarity">
    <text evidence="2">Belongs to the sirtuin family. Class I subfamily.</text>
</comment>
<dbReference type="GO" id="GO:0070403">
    <property type="term" value="F:NAD+ binding"/>
    <property type="evidence" value="ECO:0007669"/>
    <property type="project" value="InterPro"/>
</dbReference>
<keyword evidence="6" id="KW-0479">Metal-binding</keyword>
<evidence type="ECO:0000256" key="2">
    <source>
        <dbReference type="ARBA" id="ARBA00006924"/>
    </source>
</evidence>
<dbReference type="GO" id="GO:0005739">
    <property type="term" value="C:mitochondrion"/>
    <property type="evidence" value="ECO:0007669"/>
    <property type="project" value="UniProtKB-SubCell"/>
</dbReference>
<feature type="binding site" evidence="6">
    <location>
        <position position="166"/>
    </location>
    <ligand>
        <name>Zn(2+)</name>
        <dbReference type="ChEBI" id="CHEBI:29105"/>
    </ligand>
</feature>
<evidence type="ECO:0000256" key="6">
    <source>
        <dbReference type="PROSITE-ProRule" id="PRU00236"/>
    </source>
</evidence>
<keyword evidence="3" id="KW-0808">Transferase</keyword>
<evidence type="ECO:0000313" key="8">
    <source>
        <dbReference type="EMBL" id="KAK0430774.1"/>
    </source>
</evidence>
<dbReference type="GO" id="GO:0017136">
    <property type="term" value="F:histone deacetylase activity, NAD-dependent"/>
    <property type="evidence" value="ECO:0007669"/>
    <property type="project" value="TreeGrafter"/>
</dbReference>
<accession>A0AA39MEH3</accession>
<dbReference type="GO" id="GO:0046872">
    <property type="term" value="F:metal ion binding"/>
    <property type="evidence" value="ECO:0007669"/>
    <property type="project" value="UniProtKB-KW"/>
</dbReference>
<evidence type="ECO:0000313" key="9">
    <source>
        <dbReference type="Proteomes" id="UP001175226"/>
    </source>
</evidence>
<sequence length="248" mass="27889">MRWEEGMYIVPADNWPWSGRQRGKGEKFAVRSLQVTGNSKVFFHYRVLNATPNAAHYVIARLTIPSIRQSISPNSKFTHITQNIDGLCTRALEEIMKDLQETDVPYPIEMHGRLFDVVCTAHDCEYRETNYNSPICPALKGTELVIEAGGLEPVVRRSDLPRCPKCGQLCRPGVVWFGERPHRIHEIMQLAEYQWGLLLSYVLVLCAKNLAHADVQVQPASKIGGRVKAHGGKVAMFNAELGNHADVK</sequence>
<name>A0AA39MEH3_9AGAR</name>
<keyword evidence="4" id="KW-0520">NAD</keyword>
<keyword evidence="9" id="KW-1185">Reference proteome</keyword>
<dbReference type="AlphaFoldDB" id="A0AA39MEH3"/>
<evidence type="ECO:0000259" key="7">
    <source>
        <dbReference type="PROSITE" id="PS50305"/>
    </source>
</evidence>
<organism evidence="8 9">
    <name type="scientific">Armillaria borealis</name>
    <dbReference type="NCBI Taxonomy" id="47425"/>
    <lineage>
        <taxon>Eukaryota</taxon>
        <taxon>Fungi</taxon>
        <taxon>Dikarya</taxon>
        <taxon>Basidiomycota</taxon>
        <taxon>Agaricomycotina</taxon>
        <taxon>Agaricomycetes</taxon>
        <taxon>Agaricomycetidae</taxon>
        <taxon>Agaricales</taxon>
        <taxon>Marasmiineae</taxon>
        <taxon>Physalacriaceae</taxon>
        <taxon>Armillaria</taxon>
    </lineage>
</organism>
<reference evidence="8" key="1">
    <citation type="submission" date="2023-06" db="EMBL/GenBank/DDBJ databases">
        <authorList>
            <consortium name="Lawrence Berkeley National Laboratory"/>
            <person name="Ahrendt S."/>
            <person name="Sahu N."/>
            <person name="Indic B."/>
            <person name="Wong-Bajracharya J."/>
            <person name="Merenyi Z."/>
            <person name="Ke H.-M."/>
            <person name="Monk M."/>
            <person name="Kocsube S."/>
            <person name="Drula E."/>
            <person name="Lipzen A."/>
            <person name="Balint B."/>
            <person name="Henrissat B."/>
            <person name="Andreopoulos B."/>
            <person name="Martin F.M."/>
            <person name="Harder C.B."/>
            <person name="Rigling D."/>
            <person name="Ford K.L."/>
            <person name="Foster G.D."/>
            <person name="Pangilinan J."/>
            <person name="Papanicolaou A."/>
            <person name="Barry K."/>
            <person name="LaButti K."/>
            <person name="Viragh M."/>
            <person name="Koriabine M."/>
            <person name="Yan M."/>
            <person name="Riley R."/>
            <person name="Champramary S."/>
            <person name="Plett K.L."/>
            <person name="Tsai I.J."/>
            <person name="Slot J."/>
            <person name="Sipos G."/>
            <person name="Plett J."/>
            <person name="Nagy L.G."/>
            <person name="Grigoriev I.V."/>
        </authorList>
    </citation>
    <scope>NUCLEOTIDE SEQUENCE</scope>
    <source>
        <strain evidence="8">FPL87.14</strain>
    </source>
</reference>
<keyword evidence="5" id="KW-0496">Mitochondrion</keyword>
<dbReference type="InterPro" id="IPR003000">
    <property type="entry name" value="Sirtuin"/>
</dbReference>
<dbReference type="Gene3D" id="3.40.50.1220">
    <property type="entry name" value="TPP-binding domain"/>
    <property type="match status" value="1"/>
</dbReference>
<evidence type="ECO:0000256" key="3">
    <source>
        <dbReference type="ARBA" id="ARBA00022679"/>
    </source>
</evidence>
<feature type="binding site" evidence="6">
    <location>
        <position position="163"/>
    </location>
    <ligand>
        <name>Zn(2+)</name>
        <dbReference type="ChEBI" id="CHEBI:29105"/>
    </ligand>
</feature>
<evidence type="ECO:0000256" key="5">
    <source>
        <dbReference type="ARBA" id="ARBA00023128"/>
    </source>
</evidence>
<feature type="binding site" evidence="6">
    <location>
        <position position="124"/>
    </location>
    <ligand>
        <name>Zn(2+)</name>
        <dbReference type="ChEBI" id="CHEBI:29105"/>
    </ligand>
</feature>
<dbReference type="EMBL" id="JAUEPT010000134">
    <property type="protein sequence ID" value="KAK0430774.1"/>
    <property type="molecule type" value="Genomic_DNA"/>
</dbReference>
<keyword evidence="6" id="KW-0862">Zinc</keyword>
<feature type="binding site" evidence="6">
    <location>
        <position position="119"/>
    </location>
    <ligand>
        <name>Zn(2+)</name>
        <dbReference type="ChEBI" id="CHEBI:29105"/>
    </ligand>
</feature>
<feature type="active site" description="Proton acceptor" evidence="6">
    <location>
        <position position="111"/>
    </location>
</feature>
<protein>
    <submittedName>
        <fullName evidence="8">DHS-like NAD/FAD-binding domain-containing protein</fullName>
    </submittedName>
</protein>
<dbReference type="PANTHER" id="PTHR11085">
    <property type="entry name" value="NAD-DEPENDENT PROTEIN DEACYLASE SIRTUIN-5, MITOCHONDRIAL-RELATED"/>
    <property type="match status" value="1"/>
</dbReference>
<dbReference type="GO" id="GO:0005634">
    <property type="term" value="C:nucleus"/>
    <property type="evidence" value="ECO:0007669"/>
    <property type="project" value="TreeGrafter"/>
</dbReference>
<evidence type="ECO:0000256" key="1">
    <source>
        <dbReference type="ARBA" id="ARBA00004173"/>
    </source>
</evidence>
<dbReference type="InterPro" id="IPR029035">
    <property type="entry name" value="DHS-like_NAD/FAD-binding_dom"/>
</dbReference>
<dbReference type="InterPro" id="IPR026590">
    <property type="entry name" value="Ssirtuin_cat_dom"/>
</dbReference>
<evidence type="ECO:0000256" key="4">
    <source>
        <dbReference type="ARBA" id="ARBA00023027"/>
    </source>
</evidence>
<feature type="domain" description="Deacetylase sirtuin-type" evidence="7">
    <location>
        <begin position="1"/>
        <end position="248"/>
    </location>
</feature>
<dbReference type="Pfam" id="PF02146">
    <property type="entry name" value="SIR2"/>
    <property type="match status" value="1"/>
</dbReference>
<dbReference type="PANTHER" id="PTHR11085:SF10">
    <property type="entry name" value="NAD-DEPENDENT PROTEIN DEACYLASE SIRTUIN-5, MITOCHONDRIAL-RELATED"/>
    <property type="match status" value="1"/>
</dbReference>
<comment type="caution">
    <text evidence="8">The sequence shown here is derived from an EMBL/GenBank/DDBJ whole genome shotgun (WGS) entry which is preliminary data.</text>
</comment>
<dbReference type="PROSITE" id="PS50305">
    <property type="entry name" value="SIRTUIN"/>
    <property type="match status" value="1"/>
</dbReference>